<feature type="domain" description="RNA polymerase sigma-70 region 4" evidence="6">
    <location>
        <begin position="199"/>
        <end position="246"/>
    </location>
</feature>
<dbReference type="InterPro" id="IPR007627">
    <property type="entry name" value="RNA_pol_sigma70_r2"/>
</dbReference>
<dbReference type="EMBL" id="FOGJ01000016">
    <property type="protein sequence ID" value="SES00301.1"/>
    <property type="molecule type" value="Genomic_DNA"/>
</dbReference>
<keyword evidence="2" id="KW-0731">Sigma factor</keyword>
<dbReference type="Gene3D" id="1.10.601.10">
    <property type="entry name" value="RNA Polymerase Primary Sigma Factor"/>
    <property type="match status" value="1"/>
</dbReference>
<gene>
    <name evidence="7" type="ORF">SAMN04487884_1165</name>
</gene>
<accession>A0A1H9TTI2</accession>
<dbReference type="InterPro" id="IPR007630">
    <property type="entry name" value="RNA_pol_sigma70_r4"/>
</dbReference>
<evidence type="ECO:0000256" key="1">
    <source>
        <dbReference type="ARBA" id="ARBA00023015"/>
    </source>
</evidence>
<dbReference type="InterPro" id="IPR000943">
    <property type="entry name" value="RNA_pol_sigma70"/>
</dbReference>
<name>A0A1H9TTI2_BUTFI</name>
<evidence type="ECO:0000313" key="8">
    <source>
        <dbReference type="Proteomes" id="UP000182584"/>
    </source>
</evidence>
<keyword evidence="3" id="KW-0238">DNA-binding</keyword>
<evidence type="ECO:0000256" key="4">
    <source>
        <dbReference type="ARBA" id="ARBA00023163"/>
    </source>
</evidence>
<evidence type="ECO:0000256" key="2">
    <source>
        <dbReference type="ARBA" id="ARBA00023082"/>
    </source>
</evidence>
<dbReference type="InterPro" id="IPR014284">
    <property type="entry name" value="RNA_pol_sigma-70_dom"/>
</dbReference>
<dbReference type="GO" id="GO:0003677">
    <property type="term" value="F:DNA binding"/>
    <property type="evidence" value="ECO:0007669"/>
    <property type="project" value="UniProtKB-KW"/>
</dbReference>
<dbReference type="Pfam" id="PF04545">
    <property type="entry name" value="Sigma70_r4"/>
    <property type="match status" value="1"/>
</dbReference>
<dbReference type="PANTHER" id="PTHR30603:SF47">
    <property type="entry name" value="RNA POLYMERASE SIGMA FACTOR SIGD, CHLOROPLASTIC"/>
    <property type="match status" value="1"/>
</dbReference>
<dbReference type="PRINTS" id="PR00046">
    <property type="entry name" value="SIGMA70FCT"/>
</dbReference>
<sequence length="312" mass="36689">MTNEELVLHIQSGEIDRKEGLSQLYLMNIRLLHKFVKPFWIDTVEYDDILQEGFIGMMKAVDMYDASKGFLFMTYAKTWIQQYVRRYIQKSDPIRLSHHTQDYIYKIRKFTTEYMNEHGKVPDDETIQKELKISKERLTVYRDAMKINNLVSLEMKVEDGEGNGDTIGDTVPDPNRFDEQLIDDIVGKENKRTLWECVDSLPRKEPEVIRKYAINKMTYQEIGDSLGVSRQRAEQILKKAYKELREDRRVLMIARTEGLLSGSLAYKGSLKRFKNNDNESVVEKIAVDRVEREQRFLEDKKTVDCFVANNVF</sequence>
<dbReference type="Proteomes" id="UP000182584">
    <property type="component" value="Unassembled WGS sequence"/>
</dbReference>
<keyword evidence="1" id="KW-0805">Transcription regulation</keyword>
<dbReference type="Pfam" id="PF04542">
    <property type="entry name" value="Sigma70_r2"/>
    <property type="match status" value="1"/>
</dbReference>
<dbReference type="NCBIfam" id="TIGR02937">
    <property type="entry name" value="sigma70-ECF"/>
    <property type="match status" value="1"/>
</dbReference>
<proteinExistence type="predicted"/>
<evidence type="ECO:0000259" key="5">
    <source>
        <dbReference type="Pfam" id="PF04542"/>
    </source>
</evidence>
<reference evidence="7 8" key="1">
    <citation type="submission" date="2016-10" db="EMBL/GenBank/DDBJ databases">
        <authorList>
            <person name="de Groot N.N."/>
        </authorList>
    </citation>
    <scope>NUCLEOTIDE SEQUENCE [LARGE SCALE GENOMIC DNA]</scope>
    <source>
        <strain evidence="7 8">AR40</strain>
    </source>
</reference>
<dbReference type="GO" id="GO:0006352">
    <property type="term" value="P:DNA-templated transcription initiation"/>
    <property type="evidence" value="ECO:0007669"/>
    <property type="project" value="InterPro"/>
</dbReference>
<organism evidence="7 8">
    <name type="scientific">Butyrivibrio fibrisolvens</name>
    <dbReference type="NCBI Taxonomy" id="831"/>
    <lineage>
        <taxon>Bacteria</taxon>
        <taxon>Bacillati</taxon>
        <taxon>Bacillota</taxon>
        <taxon>Clostridia</taxon>
        <taxon>Lachnospirales</taxon>
        <taxon>Lachnospiraceae</taxon>
        <taxon>Butyrivibrio</taxon>
    </lineage>
</organism>
<evidence type="ECO:0000259" key="6">
    <source>
        <dbReference type="Pfam" id="PF04545"/>
    </source>
</evidence>
<dbReference type="OrthoDB" id="9783788at2"/>
<dbReference type="InterPro" id="IPR050239">
    <property type="entry name" value="Sigma-70_RNA_pol_init_factors"/>
</dbReference>
<keyword evidence="4" id="KW-0804">Transcription</keyword>
<dbReference type="SUPFAM" id="SSF88659">
    <property type="entry name" value="Sigma3 and sigma4 domains of RNA polymerase sigma factors"/>
    <property type="match status" value="2"/>
</dbReference>
<dbReference type="Gene3D" id="1.20.140.160">
    <property type="match status" value="1"/>
</dbReference>
<dbReference type="CDD" id="cd06171">
    <property type="entry name" value="Sigma70_r4"/>
    <property type="match status" value="1"/>
</dbReference>
<dbReference type="PANTHER" id="PTHR30603">
    <property type="entry name" value="RNA POLYMERASE SIGMA FACTOR RPO"/>
    <property type="match status" value="1"/>
</dbReference>
<feature type="domain" description="RNA polymerase sigma-70 region 2" evidence="5">
    <location>
        <begin position="24"/>
        <end position="91"/>
    </location>
</feature>
<dbReference type="RefSeq" id="WP_143064051.1">
    <property type="nucleotide sequence ID" value="NZ_FOGJ01000016.1"/>
</dbReference>
<evidence type="ECO:0000313" key="7">
    <source>
        <dbReference type="EMBL" id="SES00301.1"/>
    </source>
</evidence>
<evidence type="ECO:0000256" key="3">
    <source>
        <dbReference type="ARBA" id="ARBA00023125"/>
    </source>
</evidence>
<dbReference type="AlphaFoldDB" id="A0A1H9TTI2"/>
<protein>
    <submittedName>
        <fullName evidence="7">RNA polymerase sigma factor, sigma-70 family</fullName>
    </submittedName>
</protein>
<dbReference type="GO" id="GO:0016987">
    <property type="term" value="F:sigma factor activity"/>
    <property type="evidence" value="ECO:0007669"/>
    <property type="project" value="UniProtKB-KW"/>
</dbReference>
<dbReference type="SUPFAM" id="SSF88946">
    <property type="entry name" value="Sigma2 domain of RNA polymerase sigma factors"/>
    <property type="match status" value="1"/>
</dbReference>
<dbReference type="InterPro" id="IPR013325">
    <property type="entry name" value="RNA_pol_sigma_r2"/>
</dbReference>
<dbReference type="InterPro" id="IPR013324">
    <property type="entry name" value="RNA_pol_sigma_r3/r4-like"/>
</dbReference>